<evidence type="ECO:0000259" key="2">
    <source>
        <dbReference type="Pfam" id="PF13191"/>
    </source>
</evidence>
<dbReference type="Gene3D" id="3.40.50.300">
    <property type="entry name" value="P-loop containing nucleotide triphosphate hydrolases"/>
    <property type="match status" value="1"/>
</dbReference>
<evidence type="ECO:0000256" key="1">
    <source>
        <dbReference type="SAM" id="MobiDB-lite"/>
    </source>
</evidence>
<proteinExistence type="predicted"/>
<feature type="compositionally biased region" description="Polar residues" evidence="1">
    <location>
        <begin position="1"/>
        <end position="11"/>
    </location>
</feature>
<protein>
    <submittedName>
        <fullName evidence="3">AAA ATPase domain-containing protein</fullName>
    </submittedName>
</protein>
<name>A0A450SWW5_9GAMM</name>
<feature type="domain" description="Orc1-like AAA ATPase" evidence="2">
    <location>
        <begin position="53"/>
        <end position="180"/>
    </location>
</feature>
<dbReference type="SUPFAM" id="SSF52540">
    <property type="entry name" value="P-loop containing nucleoside triphosphate hydrolases"/>
    <property type="match status" value="1"/>
</dbReference>
<dbReference type="AlphaFoldDB" id="A0A450SWW5"/>
<dbReference type="EMBL" id="CAADEW010000083">
    <property type="protein sequence ID" value="VFJ58512.1"/>
    <property type="molecule type" value="Genomic_DNA"/>
</dbReference>
<dbReference type="Pfam" id="PF13191">
    <property type="entry name" value="AAA_16"/>
    <property type="match status" value="1"/>
</dbReference>
<feature type="region of interest" description="Disordered" evidence="1">
    <location>
        <begin position="1"/>
        <end position="23"/>
    </location>
</feature>
<reference evidence="3" key="1">
    <citation type="submission" date="2019-02" db="EMBL/GenBank/DDBJ databases">
        <authorList>
            <person name="Gruber-Vodicka R. H."/>
            <person name="Seah K. B. B."/>
        </authorList>
    </citation>
    <scope>NUCLEOTIDE SEQUENCE</scope>
    <source>
        <strain evidence="3">BECK_BZ15</strain>
    </source>
</reference>
<evidence type="ECO:0000313" key="3">
    <source>
        <dbReference type="EMBL" id="VFJ58512.1"/>
    </source>
</evidence>
<sequence>MNNHDTPSSTFRARLGDPRHPGFLPQDRRLARIRPGQNPFVSDTPLPENAPTFFGRMDTLREILATLRHPDKPGCVSLSGERRIGKSSLLNQVFAALGKEENLISIFANAQGWHERYSTVDFFADLHRTIDEVLPKVQGAFSPSPINYSEFRDFIEEKAEENYRFVLILDEFDTIAANPRFNATFFDNLRHLGSTPEHAFGFLLASQRSLAELKERHQEFDGSSFGNIFGSAHILGLLQPEETQALMQEPWQKTPQGSPPLSEQEISKIEQRVNRHPAFIQIIMEKQWIARQQNSSLDWERIIKLESGKDLELLWQDRTPEEIKILLKIAKNEPLTEEDLSEEVILLDLRTRGLITEDNRLFTEMLGEFIPDDVIEKTKPSKKAFDGILKWAKKAGRIRNAWKSDNSR</sequence>
<feature type="compositionally biased region" description="Basic and acidic residues" evidence="1">
    <location>
        <begin position="14"/>
        <end position="23"/>
    </location>
</feature>
<dbReference type="InterPro" id="IPR041664">
    <property type="entry name" value="AAA_16"/>
</dbReference>
<organism evidence="3">
    <name type="scientific">Candidatus Kentrum sp. FW</name>
    <dbReference type="NCBI Taxonomy" id="2126338"/>
    <lineage>
        <taxon>Bacteria</taxon>
        <taxon>Pseudomonadati</taxon>
        <taxon>Pseudomonadota</taxon>
        <taxon>Gammaproteobacteria</taxon>
        <taxon>Candidatus Kentrum</taxon>
    </lineage>
</organism>
<accession>A0A450SWW5</accession>
<gene>
    <name evidence="3" type="ORF">BECKFW1821A_GA0114235_10832</name>
</gene>
<dbReference type="InterPro" id="IPR027417">
    <property type="entry name" value="P-loop_NTPase"/>
</dbReference>